<feature type="compositionally biased region" description="Basic and acidic residues" evidence="1">
    <location>
        <begin position="142"/>
        <end position="152"/>
    </location>
</feature>
<feature type="compositionally biased region" description="Acidic residues" evidence="1">
    <location>
        <begin position="1139"/>
        <end position="1149"/>
    </location>
</feature>
<feature type="region of interest" description="Disordered" evidence="1">
    <location>
        <begin position="556"/>
        <end position="586"/>
    </location>
</feature>
<feature type="region of interest" description="Disordered" evidence="1">
    <location>
        <begin position="633"/>
        <end position="664"/>
    </location>
</feature>
<gene>
    <name evidence="2" type="ORF">BGZ80_010476</name>
</gene>
<sequence length="1554" mass="172421">MTVYTYRIRNATMAPESVMELKDQQLVLDTSDYDEESAAMSIIEGSPEVQGVRERSRIGVENNTESRSNTNSSVYSTTNNRGSRINESTNGSSRESYSGNRTRKSKIGGNRGQLLIDPWLSTDVSVPGPDGDPSESSSGRDSPSRRDIEGSGRSRRASIGRSRFDHEPLILMSTSATTPGMLRDETPGPSFASPRKQLAGVIEINCSDQEEVEIDESQVQRRTMLDRGYSDKRKEDKNIEPLLASTVGQINRRRLVRSNSSLLSINVISSSDDERIQQPRTPIRRRRIAREILDSSDDDVDELSRDTGRNTLRSSTNRYRNSLHPVADDTIPRPSRPHEGSVELTSVVLPGSTAKMPWSITEGPDRDIVLSTPTSKQRIRHYNVILDSEDDFSETEESPDIWPVGERENSVLVRHLGLPQVDTVVGEEVRKSPSRAIVSDSEAEFGTADAASAEQNDIFIITQSTIGGRDETGAKAYVVESQDAYELPERSRISPDREAQKFRSVTKLRKPRPLVLDIPSDEYADYSPGRNLRSNDTKDIKEQDMKLRETLMFEDIPKDRTPSPAPEQLLRKKFDPKKEQTKSENSSFSFFPLFNRTTTHTQTKLQQEEPKVDEIKYRTLWKMKKETEDRRPLAQVSTVISEEEEEDEVLEDSRTRRHSGRARLVSPTKKIRLSEIAPDVAVMESALKAEAAHGRQQANGKGPCSLSRMETIESFSTLSDSQRTPHRMDSFTGHIISQAEEIEGFSDDHRSQMPERRQEERRIRRYSGLQLVSRDESKGPLDGAGVENPKLRLELSEDEKPQGSDQTSPDLHKDRGISPTLSEDTMERCPICRMMIPAKDLLDHVDAELLANEQREKEDMERRDEAMAYELNEIYQTQDAVVIRDSLPENEFVTQDPHHLRPLTQTKPFISADRRSLASPKKPVQSKDWCGKEVSLDTPTRKVGSLSLDDSPLTSKAIEQKRDQDTGFSFRPLHKIKSSSTVLSDDQLENEQDQEHDSFVLSEAESVSSQSAFKIQPGQIVINDTPPAASETTLNVGLASRKSTHAQNSHKASHKKKPESGDMLDPFVIQDEILDDDLDDFLDRPEPASMMSRPFRTNTNTNGKAVAKAVAPSRSSARRNSRVKVVNTSKKKPSKGMIELDDSSDEPDYDGDKNEDVMLASKRVTGAKGSKSKSTVLDGLLPTSVRQRRQYLLKKTRGQRNGNAIDVEDEIEIGRHHPPVVEKLWNQEDDLFDSEYLDPRQVKGVGLGGVVGGIGAIPGSLAMSKITKNTAAIAATTDFVSEIDTVSQRTSSRTVPKPNNIETSFEFEDTDYGLHSQDWWDNPQPADLGHSRENNRLGGYTSDQGSHRGFEEHGGQERLDDGYTSPLDDFIDLRERRDDPALAMYFAQFESDIGLANENTRGSRAGGRNRGRGRGRSSAGGSKASVGKKGISFGPGIGPMSTMKGASSQSAGPAAGQAVLTAYGIPRRAGSTMPASEGVSVDGHDRYGARKVSFGGHATTENGSMAIRSKPTQPFVPGKSKGRGKSGLKSYWSGRWAARRGRGGRGGRGRGRGA</sequence>
<feature type="compositionally biased region" description="Basic and acidic residues" evidence="1">
    <location>
        <begin position="326"/>
        <end position="341"/>
    </location>
</feature>
<protein>
    <submittedName>
        <fullName evidence="2">Uncharacterized protein</fullName>
    </submittedName>
</protein>
<comment type="caution">
    <text evidence="2">The sequence shown here is derived from an EMBL/GenBank/DDBJ whole genome shotgun (WGS) entry which is preliminary data.</text>
</comment>
<feature type="compositionally biased region" description="Basic residues" evidence="1">
    <location>
        <begin position="1537"/>
        <end position="1554"/>
    </location>
</feature>
<evidence type="ECO:0000313" key="2">
    <source>
        <dbReference type="EMBL" id="KAG0014393.1"/>
    </source>
</evidence>
<feature type="compositionally biased region" description="Polar residues" evidence="1">
    <location>
        <begin position="309"/>
        <end position="320"/>
    </location>
</feature>
<feature type="region of interest" description="Disordered" evidence="1">
    <location>
        <begin position="740"/>
        <end position="824"/>
    </location>
</feature>
<name>A0A9P6MVM8_9FUNG</name>
<dbReference type="EMBL" id="JAAAID010000731">
    <property type="protein sequence ID" value="KAG0014393.1"/>
    <property type="molecule type" value="Genomic_DNA"/>
</dbReference>
<feature type="compositionally biased region" description="Low complexity" evidence="1">
    <location>
        <begin position="127"/>
        <end position="141"/>
    </location>
</feature>
<feature type="region of interest" description="Disordered" evidence="1">
    <location>
        <begin position="1320"/>
        <end position="1365"/>
    </location>
</feature>
<feature type="compositionally biased region" description="Basic and acidic residues" evidence="1">
    <location>
        <begin position="746"/>
        <end position="762"/>
    </location>
</feature>
<dbReference type="OrthoDB" id="2447618at2759"/>
<feature type="compositionally biased region" description="Acidic residues" evidence="1">
    <location>
        <begin position="641"/>
        <end position="650"/>
    </location>
</feature>
<feature type="region of interest" description="Disordered" evidence="1">
    <location>
        <begin position="1494"/>
        <end position="1554"/>
    </location>
</feature>
<feature type="compositionally biased region" description="Low complexity" evidence="1">
    <location>
        <begin position="1527"/>
        <end position="1536"/>
    </location>
</feature>
<proteinExistence type="predicted"/>
<feature type="region of interest" description="Disordered" evidence="1">
    <location>
        <begin position="907"/>
        <end position="971"/>
    </location>
</feature>
<evidence type="ECO:0000313" key="3">
    <source>
        <dbReference type="Proteomes" id="UP000703661"/>
    </source>
</evidence>
<evidence type="ECO:0000256" key="1">
    <source>
        <dbReference type="SAM" id="MobiDB-lite"/>
    </source>
</evidence>
<dbReference type="Proteomes" id="UP000703661">
    <property type="component" value="Unassembled WGS sequence"/>
</dbReference>
<feature type="region of interest" description="Disordered" evidence="1">
    <location>
        <begin position="297"/>
        <end position="341"/>
    </location>
</feature>
<reference evidence="2" key="1">
    <citation type="journal article" date="2020" name="Fungal Divers.">
        <title>Resolving the Mortierellaceae phylogeny through synthesis of multi-gene phylogenetics and phylogenomics.</title>
        <authorList>
            <person name="Vandepol N."/>
            <person name="Liber J."/>
            <person name="Desiro A."/>
            <person name="Na H."/>
            <person name="Kennedy M."/>
            <person name="Barry K."/>
            <person name="Grigoriev I.V."/>
            <person name="Miller A.N."/>
            <person name="O'Donnell K."/>
            <person name="Stajich J.E."/>
            <person name="Bonito G."/>
        </authorList>
    </citation>
    <scope>NUCLEOTIDE SEQUENCE</scope>
    <source>
        <strain evidence="2">NRRL 2769</strain>
    </source>
</reference>
<feature type="compositionally biased region" description="Low complexity" evidence="1">
    <location>
        <begin position="61"/>
        <end position="80"/>
    </location>
</feature>
<keyword evidence="3" id="KW-1185">Reference proteome</keyword>
<feature type="region of interest" description="Disordered" evidence="1">
    <location>
        <begin position="1085"/>
        <end position="1154"/>
    </location>
</feature>
<accession>A0A9P6MVM8</accession>
<feature type="region of interest" description="Disordered" evidence="1">
    <location>
        <begin position="1397"/>
        <end position="1449"/>
    </location>
</feature>
<feature type="compositionally biased region" description="Polar residues" evidence="1">
    <location>
        <begin position="81"/>
        <end position="100"/>
    </location>
</feature>
<feature type="region of interest" description="Disordered" evidence="1">
    <location>
        <begin position="43"/>
        <end position="165"/>
    </location>
</feature>
<feature type="compositionally biased region" description="Low complexity" evidence="1">
    <location>
        <begin position="1416"/>
        <end position="1430"/>
    </location>
</feature>
<feature type="compositionally biased region" description="Basic and acidic residues" evidence="1">
    <location>
        <begin position="1345"/>
        <end position="1361"/>
    </location>
</feature>
<organism evidence="2 3">
    <name type="scientific">Entomortierella chlamydospora</name>
    <dbReference type="NCBI Taxonomy" id="101097"/>
    <lineage>
        <taxon>Eukaryota</taxon>
        <taxon>Fungi</taxon>
        <taxon>Fungi incertae sedis</taxon>
        <taxon>Mucoromycota</taxon>
        <taxon>Mortierellomycotina</taxon>
        <taxon>Mortierellomycetes</taxon>
        <taxon>Mortierellales</taxon>
        <taxon>Mortierellaceae</taxon>
        <taxon>Entomortierella</taxon>
    </lineage>
</organism>
<feature type="region of interest" description="Disordered" evidence="1">
    <location>
        <begin position="1041"/>
        <end position="1063"/>
    </location>
</feature>
<feature type="compositionally biased region" description="Low complexity" evidence="1">
    <location>
        <begin position="1104"/>
        <end position="1115"/>
    </location>
</feature>
<feature type="compositionally biased region" description="Basic and acidic residues" evidence="1">
    <location>
        <begin position="569"/>
        <end position="582"/>
    </location>
</feature>
<feature type="compositionally biased region" description="Basic and acidic residues" evidence="1">
    <location>
        <begin position="789"/>
        <end position="802"/>
    </location>
</feature>